<dbReference type="RefSeq" id="WP_142553233.1">
    <property type="nucleotide sequence ID" value="NZ_VIFX01000021.1"/>
</dbReference>
<dbReference type="EMBL" id="VIFX01000021">
    <property type="protein sequence ID" value="TQR85362.1"/>
    <property type="molecule type" value="Genomic_DNA"/>
</dbReference>
<evidence type="ECO:0008006" key="4">
    <source>
        <dbReference type="Google" id="ProtNLM"/>
    </source>
</evidence>
<dbReference type="AlphaFoldDB" id="A0A544VZF4"/>
<proteinExistence type="predicted"/>
<keyword evidence="1" id="KW-0732">Signal</keyword>
<comment type="caution">
    <text evidence="2">The sequence shown here is derived from an EMBL/GenBank/DDBJ whole genome shotgun (WGS) entry which is preliminary data.</text>
</comment>
<sequence>MSTIVRAVAVIVTAFAMLGSASGLSVANTDPLAGKTYKEASSIVAGWNATPVINTVVGDHLSTDQCMVVTSQKSHRQIDGAQQTVFLLNLYCNDGVAKAGTPGNSAVSPQAKLSAKNAKTGEWCSQPAQATNDKCAEFCSNHDGLCTVTF</sequence>
<evidence type="ECO:0000313" key="2">
    <source>
        <dbReference type="EMBL" id="TQR85362.1"/>
    </source>
</evidence>
<name>A0A544VZF4_9MYCO</name>
<protein>
    <recommendedName>
        <fullName evidence="4">PASTA domain-containing protein</fullName>
    </recommendedName>
</protein>
<organism evidence="2 3">
    <name type="scientific">Mycolicibacterium hodleri</name>
    <dbReference type="NCBI Taxonomy" id="49897"/>
    <lineage>
        <taxon>Bacteria</taxon>
        <taxon>Bacillati</taxon>
        <taxon>Actinomycetota</taxon>
        <taxon>Actinomycetes</taxon>
        <taxon>Mycobacteriales</taxon>
        <taxon>Mycobacteriaceae</taxon>
        <taxon>Mycolicibacterium</taxon>
    </lineage>
</organism>
<feature type="signal peptide" evidence="1">
    <location>
        <begin position="1"/>
        <end position="27"/>
    </location>
</feature>
<dbReference type="Proteomes" id="UP000315759">
    <property type="component" value="Unassembled WGS sequence"/>
</dbReference>
<evidence type="ECO:0000313" key="3">
    <source>
        <dbReference type="Proteomes" id="UP000315759"/>
    </source>
</evidence>
<keyword evidence="3" id="KW-1185">Reference proteome</keyword>
<feature type="chain" id="PRO_5038677239" description="PASTA domain-containing protein" evidence="1">
    <location>
        <begin position="28"/>
        <end position="150"/>
    </location>
</feature>
<evidence type="ECO:0000256" key="1">
    <source>
        <dbReference type="SAM" id="SignalP"/>
    </source>
</evidence>
<gene>
    <name evidence="2" type="ORF">D8S82_17175</name>
</gene>
<accession>A0A544VZF4</accession>
<reference evidence="2 3" key="1">
    <citation type="submission" date="2018-10" db="EMBL/GenBank/DDBJ databases">
        <title>Draft genome of Mycobacterium hodleri strain B.</title>
        <authorList>
            <person name="Amande T.J."/>
            <person name="Mcgenity T.J."/>
        </authorList>
    </citation>
    <scope>NUCLEOTIDE SEQUENCE [LARGE SCALE GENOMIC DNA]</scope>
    <source>
        <strain evidence="2 3">B</strain>
    </source>
</reference>